<evidence type="ECO:0000256" key="2">
    <source>
        <dbReference type="SAM" id="SignalP"/>
    </source>
</evidence>
<keyword evidence="5" id="KW-1185">Reference proteome</keyword>
<feature type="chain" id="PRO_5009961912" description="SCP domain-containing protein" evidence="2">
    <location>
        <begin position="30"/>
        <end position="501"/>
    </location>
</feature>
<dbReference type="eggNOG" id="COG2340">
    <property type="taxonomic scope" value="Bacteria"/>
</dbReference>
<dbReference type="EMBL" id="CAKE01000002">
    <property type="protein sequence ID" value="CCI81422.1"/>
    <property type="molecule type" value="Genomic_DNA"/>
</dbReference>
<dbReference type="OrthoDB" id="1766522at2"/>
<dbReference type="GeneID" id="82846693"/>
<feature type="domain" description="SCP" evidence="3">
    <location>
        <begin position="85"/>
        <end position="216"/>
    </location>
</feature>
<reference evidence="4 5" key="1">
    <citation type="submission" date="2012-06" db="EMBL/GenBank/DDBJ databases">
        <title>Draft Genome Sequence of Lactobacillus hominis Strain CRBIP 24.179T, isolated from human intestine.</title>
        <authorList>
            <person name="Cousin S."/>
            <person name="Ma L."/>
            <person name="Bizet C."/>
            <person name="Loux V."/>
            <person name="Bouchier C."/>
            <person name="Clermont D."/>
            <person name="Creno S."/>
        </authorList>
    </citation>
    <scope>NUCLEOTIDE SEQUENCE [LARGE SCALE GENOMIC DNA]</scope>
    <source>
        <strain evidence="5">CRBIP 24.179T</strain>
    </source>
</reference>
<name>I7L5K4_9LACO</name>
<dbReference type="InterPro" id="IPR014044">
    <property type="entry name" value="CAP_dom"/>
</dbReference>
<feature type="compositionally biased region" description="Polar residues" evidence="1">
    <location>
        <begin position="347"/>
        <end position="365"/>
    </location>
</feature>
<dbReference type="SUPFAM" id="SSF55797">
    <property type="entry name" value="PR-1-like"/>
    <property type="match status" value="1"/>
</dbReference>
<proteinExistence type="predicted"/>
<comment type="caution">
    <text evidence="4">The sequence shown here is derived from an EMBL/GenBank/DDBJ whole genome shotgun (WGS) entry which is preliminary data.</text>
</comment>
<keyword evidence="2" id="KW-0732">Signal</keyword>
<dbReference type="AlphaFoldDB" id="I7L5K4"/>
<organism evidence="4 5">
    <name type="scientific">Lactobacillus hominis DSM 23910 = CRBIP 24.179</name>
    <dbReference type="NCBI Taxonomy" id="1423758"/>
    <lineage>
        <taxon>Bacteria</taxon>
        <taxon>Bacillati</taxon>
        <taxon>Bacillota</taxon>
        <taxon>Bacilli</taxon>
        <taxon>Lactobacillales</taxon>
        <taxon>Lactobacillaceae</taxon>
        <taxon>Lactobacillus</taxon>
    </lineage>
</organism>
<feature type="signal peptide" evidence="2">
    <location>
        <begin position="1"/>
        <end position="29"/>
    </location>
</feature>
<dbReference type="STRING" id="1423758.FC41_GL000476"/>
<accession>I7L5K4</accession>
<dbReference type="InterPro" id="IPR035940">
    <property type="entry name" value="CAP_sf"/>
</dbReference>
<dbReference type="PATRIC" id="fig|1423758.3.peg.482"/>
<evidence type="ECO:0000256" key="1">
    <source>
        <dbReference type="SAM" id="MobiDB-lite"/>
    </source>
</evidence>
<evidence type="ECO:0000313" key="4">
    <source>
        <dbReference type="EMBL" id="CCI81422.1"/>
    </source>
</evidence>
<dbReference type="RefSeq" id="WP_008470171.1">
    <property type="nucleotide sequence ID" value="NZ_AYZP01000010.1"/>
</dbReference>
<dbReference type="CDD" id="cd05379">
    <property type="entry name" value="CAP_bacterial"/>
    <property type="match status" value="1"/>
</dbReference>
<dbReference type="Pfam" id="PF00188">
    <property type="entry name" value="CAP"/>
    <property type="match status" value="1"/>
</dbReference>
<gene>
    <name evidence="4" type="ORF">BN55_07635</name>
</gene>
<dbReference type="Proteomes" id="UP000009320">
    <property type="component" value="Unassembled WGS sequence"/>
</dbReference>
<protein>
    <recommendedName>
        <fullName evidence="3">SCP domain-containing protein</fullName>
    </recommendedName>
</protein>
<sequence>MRFHRQINTLVASLTLILPCSFAASQVQAATFTSSEISEVQRIQNEYAALPKLSYSQANLYSVAPHLTEPFSVGKLSDNYINSQLAYINYYRRLFGLMSISANATDNDNAQITASVMAAIKANPFVNQHGLPSETRPNFINDMYWSIAKNVSAGANLNFNVANQSAGDVITDLLTDRYNLDGTDTGHRAWLLSTRLTTTGIGAAYGANGYRYSVQQVAYPSDSFKSASKASVTYPSSGVFPIELLQGGNVAWSIYLSDQIVTSTPQITITDLDTGQKVNATNVHNYSSKGYGNFASVITYSPANLNLVSGHQYIVDIAGITNYSFKLFNEIAANQVALQTETKKDNTNSQKVTSSTDISESNNAAGETKDVKIKSALLLQAEKLRDSLKSNRLTNPLIFGRSYQDGHSFYNLGSDQWFHSFYVVQNPELDAGVIDISDTAVDTNIYSSPYLRLQKPTITKVSKGQSYAYGQTVTIGKDRWFYLGPGKWIHQHISKKSIQKY</sequence>
<dbReference type="Gene3D" id="3.40.33.10">
    <property type="entry name" value="CAP"/>
    <property type="match status" value="1"/>
</dbReference>
<evidence type="ECO:0000313" key="5">
    <source>
        <dbReference type="Proteomes" id="UP000009320"/>
    </source>
</evidence>
<feature type="region of interest" description="Disordered" evidence="1">
    <location>
        <begin position="342"/>
        <end position="365"/>
    </location>
</feature>
<evidence type="ECO:0000259" key="3">
    <source>
        <dbReference type="Pfam" id="PF00188"/>
    </source>
</evidence>